<sequence>MNFLARVEVLVLTWNEEANLARTLDALQRFPRVLVLDSGSTDATREIAARYPNVRVATRAFDTHAAQWNHGLRDGGIAAAWVLSLDADYVLPEALVDEIDALEPPPAVTAYRASFRYCIAGEPLSGSLYPPVKVLFRREGASYVQEGHTQRLVSPGEARNLSHAILHDDRKPFSAWLASQDRYARLECALLRSTPWAQLAWRDRLRRLVVVTPWLVPLYCLTVGRGFLDGRRGLFYALQRAIAETLLAARLVEAQLSGREHA</sequence>
<gene>
    <name evidence="3" type="ORF">I5803_13555</name>
</gene>
<dbReference type="SUPFAM" id="SSF53448">
    <property type="entry name" value="Nucleotide-diphospho-sugar transferases"/>
    <property type="match status" value="1"/>
</dbReference>
<comment type="caution">
    <text evidence="3">The sequence shown here is derived from an EMBL/GenBank/DDBJ whole genome shotgun (WGS) entry which is preliminary data.</text>
</comment>
<dbReference type="PANTHER" id="PTHR43630">
    <property type="entry name" value="POLY-BETA-1,6-N-ACETYL-D-GLUCOSAMINE SYNTHASE"/>
    <property type="match status" value="1"/>
</dbReference>
<accession>A0A931MHG4</accession>
<dbReference type="PANTHER" id="PTHR43630:SF2">
    <property type="entry name" value="GLYCOSYLTRANSFERASE"/>
    <property type="match status" value="1"/>
</dbReference>
<feature type="domain" description="Glycosyltransferase 2-like" evidence="2">
    <location>
        <begin position="9"/>
        <end position="96"/>
    </location>
</feature>
<dbReference type="Proteomes" id="UP000651050">
    <property type="component" value="Unassembled WGS sequence"/>
</dbReference>
<protein>
    <submittedName>
        <fullName evidence="3">Glycosyltransferase family 2 protein</fullName>
    </submittedName>
</protein>
<evidence type="ECO:0000313" key="4">
    <source>
        <dbReference type="Proteomes" id="UP000651050"/>
    </source>
</evidence>
<evidence type="ECO:0000259" key="2">
    <source>
        <dbReference type="Pfam" id="PF00535"/>
    </source>
</evidence>
<evidence type="ECO:0000256" key="1">
    <source>
        <dbReference type="ARBA" id="ARBA00038494"/>
    </source>
</evidence>
<dbReference type="RefSeq" id="WP_196986872.1">
    <property type="nucleotide sequence ID" value="NZ_JADWYS010000001.1"/>
</dbReference>
<evidence type="ECO:0000313" key="3">
    <source>
        <dbReference type="EMBL" id="MBG9389056.1"/>
    </source>
</evidence>
<reference evidence="3" key="1">
    <citation type="submission" date="2020-11" db="EMBL/GenBank/DDBJ databases">
        <title>Bacterial whole genome sequence for Caenimonas sp. DR4.4.</title>
        <authorList>
            <person name="Le V."/>
            <person name="Ko S.-R."/>
            <person name="Ahn C.-Y."/>
            <person name="Oh H.-M."/>
        </authorList>
    </citation>
    <scope>NUCLEOTIDE SEQUENCE</scope>
    <source>
        <strain evidence="3">DR4.4</strain>
    </source>
</reference>
<organism evidence="3 4">
    <name type="scientific">Caenimonas aquaedulcis</name>
    <dbReference type="NCBI Taxonomy" id="2793270"/>
    <lineage>
        <taxon>Bacteria</taxon>
        <taxon>Pseudomonadati</taxon>
        <taxon>Pseudomonadota</taxon>
        <taxon>Betaproteobacteria</taxon>
        <taxon>Burkholderiales</taxon>
        <taxon>Comamonadaceae</taxon>
        <taxon>Caenimonas</taxon>
    </lineage>
</organism>
<keyword evidence="4" id="KW-1185">Reference proteome</keyword>
<dbReference type="Pfam" id="PF00535">
    <property type="entry name" value="Glycos_transf_2"/>
    <property type="match status" value="1"/>
</dbReference>
<proteinExistence type="inferred from homology"/>
<dbReference type="EMBL" id="JADWYS010000001">
    <property type="protein sequence ID" value="MBG9389056.1"/>
    <property type="molecule type" value="Genomic_DNA"/>
</dbReference>
<dbReference type="Gene3D" id="3.90.550.10">
    <property type="entry name" value="Spore Coat Polysaccharide Biosynthesis Protein SpsA, Chain A"/>
    <property type="match status" value="1"/>
</dbReference>
<dbReference type="AlphaFoldDB" id="A0A931MHG4"/>
<dbReference type="CDD" id="cd02511">
    <property type="entry name" value="Beta4Glucosyltransferase"/>
    <property type="match status" value="1"/>
</dbReference>
<dbReference type="InterPro" id="IPR029044">
    <property type="entry name" value="Nucleotide-diphossugar_trans"/>
</dbReference>
<name>A0A931MHG4_9BURK</name>
<dbReference type="InterPro" id="IPR001173">
    <property type="entry name" value="Glyco_trans_2-like"/>
</dbReference>
<comment type="similarity">
    <text evidence="1">Belongs to the glycosyltransferase 2 family. WaaE/KdtX subfamily.</text>
</comment>